<dbReference type="GO" id="GO:0046872">
    <property type="term" value="F:metal ion binding"/>
    <property type="evidence" value="ECO:0007669"/>
    <property type="project" value="UniProtKB-KW"/>
</dbReference>
<gene>
    <name evidence="7" type="ordered locus">DEFDS_0799</name>
</gene>
<evidence type="ECO:0000256" key="2">
    <source>
        <dbReference type="ARBA" id="ARBA00022691"/>
    </source>
</evidence>
<evidence type="ECO:0000256" key="3">
    <source>
        <dbReference type="ARBA" id="ARBA00022723"/>
    </source>
</evidence>
<dbReference type="InterPro" id="IPR006638">
    <property type="entry name" value="Elp3/MiaA/NifB-like_rSAM"/>
</dbReference>
<organism evidence="7 8">
    <name type="scientific">Deferribacter desulfuricans (strain DSM 14783 / JCM 11476 / NBRC 101012 / SSM1)</name>
    <dbReference type="NCBI Taxonomy" id="639282"/>
    <lineage>
        <taxon>Bacteria</taxon>
        <taxon>Pseudomonadati</taxon>
        <taxon>Deferribacterota</taxon>
        <taxon>Deferribacteres</taxon>
        <taxon>Deferribacterales</taxon>
        <taxon>Deferribacteraceae</taxon>
        <taxon>Deferribacter</taxon>
    </lineage>
</organism>
<dbReference type="SUPFAM" id="SSF102114">
    <property type="entry name" value="Radical SAM enzymes"/>
    <property type="match status" value="1"/>
</dbReference>
<feature type="domain" description="Radical SAM core" evidence="6">
    <location>
        <begin position="135"/>
        <end position="372"/>
    </location>
</feature>
<comment type="cofactor">
    <cofactor evidence="1">
        <name>[4Fe-4S] cluster</name>
        <dbReference type="ChEBI" id="CHEBI:49883"/>
    </cofactor>
</comment>
<accession>D3PCF4</accession>
<dbReference type="GO" id="GO:0003824">
    <property type="term" value="F:catalytic activity"/>
    <property type="evidence" value="ECO:0007669"/>
    <property type="project" value="InterPro"/>
</dbReference>
<dbReference type="Pfam" id="PF04055">
    <property type="entry name" value="Radical_SAM"/>
    <property type="match status" value="1"/>
</dbReference>
<dbReference type="EMBL" id="AP011529">
    <property type="protein sequence ID" value="BAI80277.1"/>
    <property type="molecule type" value="Genomic_DNA"/>
</dbReference>
<evidence type="ECO:0000313" key="7">
    <source>
        <dbReference type="EMBL" id="BAI80277.1"/>
    </source>
</evidence>
<dbReference type="STRING" id="639282.DEFDS_0799"/>
<evidence type="ECO:0000256" key="5">
    <source>
        <dbReference type="ARBA" id="ARBA00023014"/>
    </source>
</evidence>
<dbReference type="CDD" id="cd01335">
    <property type="entry name" value="Radical_SAM"/>
    <property type="match status" value="1"/>
</dbReference>
<dbReference type="NCBIfam" id="TIGR04013">
    <property type="entry name" value="B12_SAM_MJ_1487"/>
    <property type="match status" value="1"/>
</dbReference>
<dbReference type="HOGENOM" id="CLU_042889_0_0_0"/>
<dbReference type="InterPro" id="IPR023980">
    <property type="entry name" value="CHP04013_B12-bd/rSAM"/>
</dbReference>
<dbReference type="InterPro" id="IPR023404">
    <property type="entry name" value="rSAM_horseshoe"/>
</dbReference>
<dbReference type="RefSeq" id="WP_013007525.1">
    <property type="nucleotide sequence ID" value="NC_013939.1"/>
</dbReference>
<keyword evidence="8" id="KW-1185">Reference proteome</keyword>
<keyword evidence="2" id="KW-0949">S-adenosyl-L-methionine</keyword>
<dbReference type="SFLD" id="SFLDS00029">
    <property type="entry name" value="Radical_SAM"/>
    <property type="match status" value="1"/>
</dbReference>
<dbReference type="GO" id="GO:0051536">
    <property type="term" value="F:iron-sulfur cluster binding"/>
    <property type="evidence" value="ECO:0007669"/>
    <property type="project" value="UniProtKB-KW"/>
</dbReference>
<dbReference type="InterPro" id="IPR058240">
    <property type="entry name" value="rSAM_sf"/>
</dbReference>
<dbReference type="PANTHER" id="PTHR43409">
    <property type="entry name" value="ANAEROBIC MAGNESIUM-PROTOPORPHYRIN IX MONOMETHYL ESTER CYCLASE-RELATED"/>
    <property type="match status" value="1"/>
</dbReference>
<dbReference type="PROSITE" id="PS51918">
    <property type="entry name" value="RADICAL_SAM"/>
    <property type="match status" value="1"/>
</dbReference>
<keyword evidence="5" id="KW-0411">Iron-sulfur</keyword>
<dbReference type="SFLD" id="SFLDG01082">
    <property type="entry name" value="B12-binding_domain_containing"/>
    <property type="match status" value="1"/>
</dbReference>
<reference evidence="7 8" key="1">
    <citation type="journal article" date="2010" name="DNA Res.">
        <title>Bacterial lifestyle in a deep-sea hydrothermal vent chimney revealed by the genome sequence of the thermophilic bacterium Deferribacter desulfuricans SSM1.</title>
        <authorList>
            <person name="Takaki Y."/>
            <person name="Shimamura S."/>
            <person name="Nakagawa S."/>
            <person name="Fukuhara Y."/>
            <person name="Horikawa H."/>
            <person name="Ankai A."/>
            <person name="Harada T."/>
            <person name="Hosoyama A."/>
            <person name="Oguchi A."/>
            <person name="Fukui S."/>
            <person name="Fujita N."/>
            <person name="Takami H."/>
            <person name="Takai K."/>
        </authorList>
    </citation>
    <scope>NUCLEOTIDE SEQUENCE [LARGE SCALE GENOMIC DNA]</scope>
    <source>
        <strain evidence="8">DSM 14783 / JCM 11476 / NBRC 101012 / SSM1</strain>
    </source>
</reference>
<evidence type="ECO:0000259" key="6">
    <source>
        <dbReference type="PROSITE" id="PS51918"/>
    </source>
</evidence>
<evidence type="ECO:0000256" key="1">
    <source>
        <dbReference type="ARBA" id="ARBA00001966"/>
    </source>
</evidence>
<dbReference type="KEGG" id="ddf:DEFDS_0799"/>
<evidence type="ECO:0000256" key="4">
    <source>
        <dbReference type="ARBA" id="ARBA00023004"/>
    </source>
</evidence>
<dbReference type="InterPro" id="IPR007197">
    <property type="entry name" value="rSAM"/>
</dbReference>
<dbReference type="OrthoDB" id="9801424at2"/>
<proteinExistence type="predicted"/>
<keyword evidence="4" id="KW-0408">Iron</keyword>
<evidence type="ECO:0000313" key="8">
    <source>
        <dbReference type="Proteomes" id="UP000001520"/>
    </source>
</evidence>
<dbReference type="SMART" id="SM00729">
    <property type="entry name" value="Elp3"/>
    <property type="match status" value="1"/>
</dbReference>
<dbReference type="Gene3D" id="3.80.30.20">
    <property type="entry name" value="tm_1862 like domain"/>
    <property type="match status" value="1"/>
</dbReference>
<name>D3PCF4_DEFDS</name>
<protein>
    <recommendedName>
        <fullName evidence="6">Radical SAM core domain-containing protein</fullName>
    </recommendedName>
</protein>
<keyword evidence="3" id="KW-0479">Metal-binding</keyword>
<sequence length="391" mass="45417">MNFIFIKDKYNKYSIRAIAASFEKYFDFPYEIISNESASQKQIKNSVIFCSFNSLNKDFYFKLSKKLIDKNVLICGGPHPSAKSDECLNYFHSVCVGEGEIAVKEIVNDLLENSLKRIYRQTISTNLNEFSSYPKKHHIFGPIEITRGCLFNCHYCQTPKLFKGKIRHRNIESIAIDVDFAYKNKKTDFRFITPDAGIYNYKNGINLQAIEELFKTIKSITKNNGRIFFGSFPSELNPFHVNEDLIKLMNHYCSNKKVVIGLQTASERLLKIINRPTDLIQVEKTINLFLKYGFGVDVDFIFGLPDETDKDIEQSIKWIEKWESKVRVHAHYFMPLPGSFFENKTPTPISDKSLKKLKSLEGKGKIFGMWIKQMEYSKNFLNKKTLCDYIT</sequence>
<dbReference type="Proteomes" id="UP000001520">
    <property type="component" value="Chromosome"/>
</dbReference>
<dbReference type="eggNOG" id="COG1032">
    <property type="taxonomic scope" value="Bacteria"/>
</dbReference>
<dbReference type="AlphaFoldDB" id="D3PCF4"/>
<dbReference type="InterPro" id="IPR051198">
    <property type="entry name" value="BchE-like"/>
</dbReference>
<dbReference type="Gene3D" id="3.40.50.280">
    <property type="entry name" value="Cobalamin-binding domain"/>
    <property type="match status" value="1"/>
</dbReference>
<dbReference type="PANTHER" id="PTHR43409:SF17">
    <property type="entry name" value="METHYLTHIOTRANSFERASE MJ0865-RELATED"/>
    <property type="match status" value="1"/>
</dbReference>